<dbReference type="AlphaFoldDB" id="A0A9D2EBN7"/>
<evidence type="ECO:0000313" key="2">
    <source>
        <dbReference type="Proteomes" id="UP000824037"/>
    </source>
</evidence>
<name>A0A9D2EBN7_9MICO</name>
<reference evidence="1" key="1">
    <citation type="journal article" date="2021" name="PeerJ">
        <title>Extensive microbial diversity within the chicken gut microbiome revealed by metagenomics and culture.</title>
        <authorList>
            <person name="Gilroy R."/>
            <person name="Ravi A."/>
            <person name="Getino M."/>
            <person name="Pursley I."/>
            <person name="Horton D.L."/>
            <person name="Alikhan N.F."/>
            <person name="Baker D."/>
            <person name="Gharbi K."/>
            <person name="Hall N."/>
            <person name="Watson M."/>
            <person name="Adriaenssens E.M."/>
            <person name="Foster-Nyarko E."/>
            <person name="Jarju S."/>
            <person name="Secka A."/>
            <person name="Antonio M."/>
            <person name="Oren A."/>
            <person name="Chaudhuri R.R."/>
            <person name="La Ragione R."/>
            <person name="Hildebrand F."/>
            <person name="Pallen M.J."/>
        </authorList>
    </citation>
    <scope>NUCLEOTIDE SEQUENCE</scope>
    <source>
        <strain evidence="1">ChiGjej4B4-7305</strain>
    </source>
</reference>
<gene>
    <name evidence="1" type="ORF">H9815_03465</name>
</gene>
<comment type="caution">
    <text evidence="1">The sequence shown here is derived from an EMBL/GenBank/DDBJ whole genome shotgun (WGS) entry which is preliminary data.</text>
</comment>
<proteinExistence type="predicted"/>
<dbReference type="Proteomes" id="UP000824037">
    <property type="component" value="Unassembled WGS sequence"/>
</dbReference>
<dbReference type="InterPro" id="IPR021903">
    <property type="entry name" value="DUF3515"/>
</dbReference>
<evidence type="ECO:0000313" key="1">
    <source>
        <dbReference type="EMBL" id="HIZ34813.1"/>
    </source>
</evidence>
<accession>A0A9D2EBN7</accession>
<reference evidence="1" key="2">
    <citation type="submission" date="2021-04" db="EMBL/GenBank/DDBJ databases">
        <authorList>
            <person name="Gilroy R."/>
        </authorList>
    </citation>
    <scope>NUCLEOTIDE SEQUENCE</scope>
    <source>
        <strain evidence="1">ChiGjej4B4-7305</strain>
    </source>
</reference>
<organism evidence="1 2">
    <name type="scientific">Candidatus Ruania gallistercoris</name>
    <dbReference type="NCBI Taxonomy" id="2838746"/>
    <lineage>
        <taxon>Bacteria</taxon>
        <taxon>Bacillati</taxon>
        <taxon>Actinomycetota</taxon>
        <taxon>Actinomycetes</taxon>
        <taxon>Micrococcales</taxon>
        <taxon>Ruaniaceae</taxon>
        <taxon>Ruania</taxon>
    </lineage>
</organism>
<dbReference type="Pfam" id="PF12028">
    <property type="entry name" value="DUF3515"/>
    <property type="match status" value="1"/>
</dbReference>
<sequence length="144" mass="14712">MVLTIAGCGSTAGVEPGPTASAPVCAEVLRALPDQLSGAERRSTNSQATAAWGDPAITVRCGVTPPGPTTDRCISVTGADETSVDWVMTPLGEAAEGTWQFTTYGRIPAIEVTVPVEYAGDDATTTLVDLGGAVSLTDQQRSCV</sequence>
<protein>
    <submittedName>
        <fullName evidence="1">DUF3515 domain-containing protein</fullName>
    </submittedName>
</protein>
<dbReference type="EMBL" id="DXBY01000059">
    <property type="protein sequence ID" value="HIZ34813.1"/>
    <property type="molecule type" value="Genomic_DNA"/>
</dbReference>